<comment type="caution">
    <text evidence="1">The sequence shown here is derived from an EMBL/GenBank/DDBJ whole genome shotgun (WGS) entry which is preliminary data.</text>
</comment>
<sequence length="163" mass="19093">MLKDKFVDLAYDSLRYYLETGKYLDEYDEEFKDNHNGVLIQISKGDRHERSGSIYPTRANIALDIIHEVVNLGVFDNAFALKLSDLDDVYIQVLEINKVEQIENIEDFGVYSGLLLSYANNPVIVFREEYETDYQMFEDAKDLANVDDFNIYTLEKFKIIRHI</sequence>
<dbReference type="Proteomes" id="UP000029579">
    <property type="component" value="Unassembled WGS sequence"/>
</dbReference>
<evidence type="ECO:0000313" key="1">
    <source>
        <dbReference type="EMBL" id="KGF04417.1"/>
    </source>
</evidence>
<reference evidence="1 2" key="1">
    <citation type="submission" date="2014-07" db="EMBL/GenBank/DDBJ databases">
        <authorList>
            <person name="McCorrison J."/>
            <person name="Sanka R."/>
            <person name="Torralba M."/>
            <person name="Gillis M."/>
            <person name="Haft D.H."/>
            <person name="Methe B."/>
            <person name="Sutton G."/>
            <person name="Nelson K.E."/>
        </authorList>
    </citation>
    <scope>NUCLEOTIDE SEQUENCE [LARGE SCALE GENOMIC DNA]</scope>
    <source>
        <strain evidence="1 2">S7-1-13</strain>
    </source>
</reference>
<dbReference type="eggNOG" id="COG2078">
    <property type="taxonomic scope" value="Bacteria"/>
</dbReference>
<proteinExistence type="predicted"/>
<gene>
    <name evidence="1" type="ORF">HMPREF1630_04400</name>
</gene>
<protein>
    <recommendedName>
        <fullName evidence="3">AMMECR1 domain-containing protein</fullName>
    </recommendedName>
</protein>
<dbReference type="RefSeq" id="WP_037327387.1">
    <property type="nucleotide sequence ID" value="NZ_JRMW01000031.1"/>
</dbReference>
<accession>A0A095YCW4</accession>
<evidence type="ECO:0008006" key="3">
    <source>
        <dbReference type="Google" id="ProtNLM"/>
    </source>
</evidence>
<dbReference type="AlphaFoldDB" id="A0A095YCW4"/>
<dbReference type="EMBL" id="JRMW01000031">
    <property type="protein sequence ID" value="KGF04417.1"/>
    <property type="molecule type" value="Genomic_DNA"/>
</dbReference>
<organism evidence="1 2">
    <name type="scientific">Anaerococcus lactolyticus S7-1-13</name>
    <dbReference type="NCBI Taxonomy" id="1284686"/>
    <lineage>
        <taxon>Bacteria</taxon>
        <taxon>Bacillati</taxon>
        <taxon>Bacillota</taxon>
        <taxon>Tissierellia</taxon>
        <taxon>Tissierellales</taxon>
        <taxon>Peptoniphilaceae</taxon>
        <taxon>Anaerococcus</taxon>
    </lineage>
</organism>
<evidence type="ECO:0000313" key="2">
    <source>
        <dbReference type="Proteomes" id="UP000029579"/>
    </source>
</evidence>
<name>A0A095YCW4_9FIRM</name>
<dbReference type="OrthoDB" id="159752at2"/>